<dbReference type="EMBL" id="JAGINW010000001">
    <property type="protein sequence ID" value="MBP2329280.1"/>
    <property type="molecule type" value="Genomic_DNA"/>
</dbReference>
<comment type="caution">
    <text evidence="5">The sequence shown here is derived from an EMBL/GenBank/DDBJ whole genome shotgun (WGS) entry which is preliminary data.</text>
</comment>
<dbReference type="Proteomes" id="UP001519332">
    <property type="component" value="Unassembled WGS sequence"/>
</dbReference>
<keyword evidence="6" id="KW-1185">Reference proteome</keyword>
<dbReference type="GO" id="GO:0016787">
    <property type="term" value="F:hydrolase activity"/>
    <property type="evidence" value="ECO:0007669"/>
    <property type="project" value="UniProtKB-KW"/>
</dbReference>
<protein>
    <recommendedName>
        <fullName evidence="3">Carboxylic ester hydrolase</fullName>
        <ecNumber evidence="3">3.1.1.-</ecNumber>
    </recommendedName>
</protein>
<organism evidence="5 6">
    <name type="scientific">Kibdelosporangium banguiense</name>
    <dbReference type="NCBI Taxonomy" id="1365924"/>
    <lineage>
        <taxon>Bacteria</taxon>
        <taxon>Bacillati</taxon>
        <taxon>Actinomycetota</taxon>
        <taxon>Actinomycetes</taxon>
        <taxon>Pseudonocardiales</taxon>
        <taxon>Pseudonocardiaceae</taxon>
        <taxon>Kibdelosporangium</taxon>
    </lineage>
</organism>
<gene>
    <name evidence="5" type="ORF">JOF56_009665</name>
</gene>
<reference evidence="5 6" key="1">
    <citation type="submission" date="2021-03" db="EMBL/GenBank/DDBJ databases">
        <title>Sequencing the genomes of 1000 actinobacteria strains.</title>
        <authorList>
            <person name="Klenk H.-P."/>
        </authorList>
    </citation>
    <scope>NUCLEOTIDE SEQUENCE [LARGE SCALE GENOMIC DNA]</scope>
    <source>
        <strain evidence="5 6">DSM 46670</strain>
    </source>
</reference>
<dbReference type="EC" id="3.1.1.-" evidence="3"/>
<proteinExistence type="inferred from homology"/>
<name>A0ABS4TY03_9PSEU</name>
<dbReference type="InterPro" id="IPR002018">
    <property type="entry name" value="CarbesteraseB"/>
</dbReference>
<dbReference type="InterPro" id="IPR019819">
    <property type="entry name" value="Carboxylesterase_B_CS"/>
</dbReference>
<evidence type="ECO:0000259" key="4">
    <source>
        <dbReference type="Pfam" id="PF00135"/>
    </source>
</evidence>
<comment type="similarity">
    <text evidence="1 3">Belongs to the type-B carboxylesterase/lipase family.</text>
</comment>
<dbReference type="InterPro" id="IPR006311">
    <property type="entry name" value="TAT_signal"/>
</dbReference>
<feature type="domain" description="Carboxylesterase type B" evidence="4">
    <location>
        <begin position="49"/>
        <end position="511"/>
    </location>
</feature>
<dbReference type="Gene3D" id="3.40.50.1820">
    <property type="entry name" value="alpha/beta hydrolase"/>
    <property type="match status" value="1"/>
</dbReference>
<dbReference type="Pfam" id="PF00135">
    <property type="entry name" value="COesterase"/>
    <property type="match status" value="1"/>
</dbReference>
<dbReference type="PANTHER" id="PTHR11559">
    <property type="entry name" value="CARBOXYLESTERASE"/>
    <property type="match status" value="1"/>
</dbReference>
<dbReference type="PROSITE" id="PS51318">
    <property type="entry name" value="TAT"/>
    <property type="match status" value="1"/>
</dbReference>
<dbReference type="PROSITE" id="PS00941">
    <property type="entry name" value="CARBOXYLESTERASE_B_2"/>
    <property type="match status" value="1"/>
</dbReference>
<dbReference type="InterPro" id="IPR050309">
    <property type="entry name" value="Type-B_Carboxylest/Lipase"/>
</dbReference>
<dbReference type="RefSeq" id="WP_209646109.1">
    <property type="nucleotide sequence ID" value="NZ_JAGINW010000001.1"/>
</dbReference>
<dbReference type="InterPro" id="IPR019826">
    <property type="entry name" value="Carboxylesterase_B_AS"/>
</dbReference>
<dbReference type="PROSITE" id="PS00122">
    <property type="entry name" value="CARBOXYLESTERASE_B_1"/>
    <property type="match status" value="1"/>
</dbReference>
<evidence type="ECO:0000256" key="3">
    <source>
        <dbReference type="RuleBase" id="RU361235"/>
    </source>
</evidence>
<sequence>MRRSRRGFLLASLLVAVLLASGGAALIGFGGGEPDDGPTVTISGAEAKATTALGAMAGLRSGSVLSFRGVRFGLSTEGERRWRPPEPSGKWTDTLTATQFAAQCPSGNSVEKGASEDCLFLNVYAPENVASGSRDLPVMFWIHGGANASGSASDYDPSLLVQQEGVVVVTTNYRVGVLGFLAHPAIDGEGHPAANYGLLDQQVALRWVRDNIRAFGGDPGNVTVFGASSGGLNILNHMMSPGSAGLFQKAVVQSGAYQPDTPALSASQERGIAFADRIGCADQSTGCLRGKSLADVLANQGKTNTASSAFNQSSVDGDVIPQTQRSAFRQGKFHRVPVMQGVTRFEGRAIPSQSPDMSARDFDDVAANYATTASRALSKVLAEYPLDRYPDPFQAASAVVTDAAFACPALNSNRVMSVHTPVFAYEFDEGSADPAASGHYADVEYLFQVAWTAKAESEMGRTMRHHWAQFARTGSPGDSTWRPFTSQDGYVHAIGSGAGKDFNGEHHCGFWGAQSAIPANSRI</sequence>
<keyword evidence="2 3" id="KW-0378">Hydrolase</keyword>
<dbReference type="SUPFAM" id="SSF53474">
    <property type="entry name" value="alpha/beta-Hydrolases"/>
    <property type="match status" value="1"/>
</dbReference>
<evidence type="ECO:0000313" key="6">
    <source>
        <dbReference type="Proteomes" id="UP001519332"/>
    </source>
</evidence>
<evidence type="ECO:0000256" key="1">
    <source>
        <dbReference type="ARBA" id="ARBA00005964"/>
    </source>
</evidence>
<dbReference type="InterPro" id="IPR029058">
    <property type="entry name" value="AB_hydrolase_fold"/>
</dbReference>
<evidence type="ECO:0000256" key="2">
    <source>
        <dbReference type="ARBA" id="ARBA00022801"/>
    </source>
</evidence>
<accession>A0ABS4TY03</accession>
<evidence type="ECO:0000313" key="5">
    <source>
        <dbReference type="EMBL" id="MBP2329280.1"/>
    </source>
</evidence>